<gene>
    <name evidence="1" type="ORF">H6G74_20710</name>
</gene>
<sequence length="117" mass="14315">MNNLLKIKSVLLLAIVTTNLGINAPVKANTHQIINQQYLEQKRKQVKRQSPSQELWERFRQRQDELRLQQQHRVEQFRLENQFRSQKFEQLAIDRLRLQQRQEIDTLRLQQKLRNPY</sequence>
<comment type="caution">
    <text evidence="1">The sequence shown here is derived from an EMBL/GenBank/DDBJ whole genome shotgun (WGS) entry which is preliminary data.</text>
</comment>
<dbReference type="RefSeq" id="WP_190969445.1">
    <property type="nucleotide sequence ID" value="NZ_JACJTB010000031.1"/>
</dbReference>
<dbReference type="Proteomes" id="UP000603457">
    <property type="component" value="Unassembled WGS sequence"/>
</dbReference>
<evidence type="ECO:0000313" key="2">
    <source>
        <dbReference type="Proteomes" id="UP000603457"/>
    </source>
</evidence>
<organism evidence="1 2">
    <name type="scientific">Nostoc spongiaeforme FACHB-130</name>
    <dbReference type="NCBI Taxonomy" id="1357510"/>
    <lineage>
        <taxon>Bacteria</taxon>
        <taxon>Bacillati</taxon>
        <taxon>Cyanobacteriota</taxon>
        <taxon>Cyanophyceae</taxon>
        <taxon>Nostocales</taxon>
        <taxon>Nostocaceae</taxon>
        <taxon>Nostoc</taxon>
    </lineage>
</organism>
<keyword evidence="2" id="KW-1185">Reference proteome</keyword>
<accession>A0ABR8G0J1</accession>
<proteinExistence type="predicted"/>
<name>A0ABR8G0J1_9NOSO</name>
<evidence type="ECO:0000313" key="1">
    <source>
        <dbReference type="EMBL" id="MBD2596733.1"/>
    </source>
</evidence>
<dbReference type="EMBL" id="JACJTB010000031">
    <property type="protein sequence ID" value="MBD2596733.1"/>
    <property type="molecule type" value="Genomic_DNA"/>
</dbReference>
<protein>
    <submittedName>
        <fullName evidence="1">Uncharacterized protein</fullName>
    </submittedName>
</protein>
<reference evidence="1 2" key="1">
    <citation type="journal article" date="2020" name="ISME J.">
        <title>Comparative genomics reveals insights into cyanobacterial evolution and habitat adaptation.</title>
        <authorList>
            <person name="Chen M.Y."/>
            <person name="Teng W.K."/>
            <person name="Zhao L."/>
            <person name="Hu C.X."/>
            <person name="Zhou Y.K."/>
            <person name="Han B.P."/>
            <person name="Song L.R."/>
            <person name="Shu W.S."/>
        </authorList>
    </citation>
    <scope>NUCLEOTIDE SEQUENCE [LARGE SCALE GENOMIC DNA]</scope>
    <source>
        <strain evidence="1 2">FACHB-130</strain>
    </source>
</reference>